<dbReference type="InterPro" id="IPR005130">
    <property type="entry name" value="Ser_deHydtase-like_asu"/>
</dbReference>
<dbReference type="Proteomes" id="UP000224563">
    <property type="component" value="Unassembled WGS sequence"/>
</dbReference>
<evidence type="ECO:0000259" key="12">
    <source>
        <dbReference type="Pfam" id="PF03313"/>
    </source>
</evidence>
<evidence type="ECO:0000256" key="1">
    <source>
        <dbReference type="ARBA" id="ARBA00001966"/>
    </source>
</evidence>
<keyword evidence="9 11" id="KW-0456">Lyase</keyword>
<evidence type="ECO:0000313" key="14">
    <source>
        <dbReference type="Proteomes" id="UP000224563"/>
    </source>
</evidence>
<keyword evidence="5 11" id="KW-0004">4Fe-4S</keyword>
<dbReference type="PANTHER" id="PTHR30182">
    <property type="entry name" value="L-SERINE DEHYDRATASE"/>
    <property type="match status" value="1"/>
</dbReference>
<evidence type="ECO:0000256" key="6">
    <source>
        <dbReference type="ARBA" id="ARBA00022723"/>
    </source>
</evidence>
<evidence type="ECO:0000256" key="5">
    <source>
        <dbReference type="ARBA" id="ARBA00022485"/>
    </source>
</evidence>
<dbReference type="GO" id="GO:0006094">
    <property type="term" value="P:gluconeogenesis"/>
    <property type="evidence" value="ECO:0007669"/>
    <property type="project" value="UniProtKB-KW"/>
</dbReference>
<reference evidence="13 14" key="1">
    <citation type="submission" date="2017-10" db="EMBL/GenBank/DDBJ databases">
        <title>Resolving the taxonomy of Roseburia spp., Eubacterium rectale and Agathobacter spp. through phylogenomic analysis.</title>
        <authorList>
            <person name="Sheridan P.O."/>
            <person name="Walker A.W."/>
            <person name="Duncan S.H."/>
            <person name="Scott K.P."/>
            <person name="Toole P.W.O."/>
            <person name="Luis P."/>
            <person name="Flint H.J."/>
        </authorList>
    </citation>
    <scope>NUCLEOTIDE SEQUENCE [LARGE SCALE GENOMIC DNA]</scope>
    <source>
        <strain evidence="13 14">JK623</strain>
    </source>
</reference>
<evidence type="ECO:0000313" key="13">
    <source>
        <dbReference type="EMBL" id="PHU36678.1"/>
    </source>
</evidence>
<evidence type="ECO:0000256" key="4">
    <source>
        <dbReference type="ARBA" id="ARBA00022432"/>
    </source>
</evidence>
<dbReference type="GO" id="GO:0051539">
    <property type="term" value="F:4 iron, 4 sulfur cluster binding"/>
    <property type="evidence" value="ECO:0007669"/>
    <property type="project" value="UniProtKB-UniRule"/>
</dbReference>
<dbReference type="GO" id="GO:0046872">
    <property type="term" value="F:metal ion binding"/>
    <property type="evidence" value="ECO:0007669"/>
    <property type="project" value="UniProtKB-KW"/>
</dbReference>
<dbReference type="Pfam" id="PF03313">
    <property type="entry name" value="SDH_alpha"/>
    <property type="match status" value="1"/>
</dbReference>
<comment type="catalytic activity">
    <reaction evidence="10 11">
        <text>L-serine = pyruvate + NH4(+)</text>
        <dbReference type="Rhea" id="RHEA:19169"/>
        <dbReference type="ChEBI" id="CHEBI:15361"/>
        <dbReference type="ChEBI" id="CHEBI:28938"/>
        <dbReference type="ChEBI" id="CHEBI:33384"/>
        <dbReference type="EC" id="4.3.1.17"/>
    </reaction>
</comment>
<dbReference type="PANTHER" id="PTHR30182:SF1">
    <property type="entry name" value="L-SERINE DEHYDRATASE 1"/>
    <property type="match status" value="1"/>
</dbReference>
<proteinExistence type="inferred from homology"/>
<dbReference type="NCBIfam" id="TIGR00718">
    <property type="entry name" value="sda_alpha"/>
    <property type="match status" value="1"/>
</dbReference>
<protein>
    <recommendedName>
        <fullName evidence="11">L-serine dehydratase</fullName>
        <ecNumber evidence="11">4.3.1.17</ecNumber>
    </recommendedName>
</protein>
<evidence type="ECO:0000256" key="8">
    <source>
        <dbReference type="ARBA" id="ARBA00023014"/>
    </source>
</evidence>
<evidence type="ECO:0000256" key="10">
    <source>
        <dbReference type="ARBA" id="ARBA00049406"/>
    </source>
</evidence>
<comment type="pathway">
    <text evidence="2">Carbohydrate biosynthesis; gluconeogenesis.</text>
</comment>
<dbReference type="InterPro" id="IPR051318">
    <property type="entry name" value="Fe-S_L-Ser"/>
</dbReference>
<gene>
    <name evidence="13" type="primary">sdaAA</name>
    <name evidence="13" type="ORF">CSX02_11985</name>
</gene>
<dbReference type="InterPro" id="IPR004642">
    <property type="entry name" value="Ser_deHydtase_asu"/>
</dbReference>
<evidence type="ECO:0000256" key="3">
    <source>
        <dbReference type="ARBA" id="ARBA00008636"/>
    </source>
</evidence>
<evidence type="ECO:0000256" key="9">
    <source>
        <dbReference type="ARBA" id="ARBA00023239"/>
    </source>
</evidence>
<reference evidence="13 14" key="2">
    <citation type="submission" date="2017-10" db="EMBL/GenBank/DDBJ databases">
        <authorList>
            <person name="Banno H."/>
            <person name="Chua N.-H."/>
        </authorList>
    </citation>
    <scope>NUCLEOTIDE SEQUENCE [LARGE SCALE GENOMIC DNA]</scope>
    <source>
        <strain evidence="13 14">JK623</strain>
    </source>
</reference>
<evidence type="ECO:0000256" key="7">
    <source>
        <dbReference type="ARBA" id="ARBA00023004"/>
    </source>
</evidence>
<evidence type="ECO:0000256" key="2">
    <source>
        <dbReference type="ARBA" id="ARBA00004742"/>
    </source>
</evidence>
<keyword evidence="7 11" id="KW-0408">Iron</keyword>
<keyword evidence="8 11" id="KW-0411">Iron-sulfur</keyword>
<keyword evidence="6 11" id="KW-0479">Metal-binding</keyword>
<dbReference type="AlphaFoldDB" id="A0A2G3E072"/>
<keyword evidence="4 11" id="KW-0312">Gluconeogenesis</keyword>
<comment type="similarity">
    <text evidence="3 11">Belongs to the iron-sulfur dependent L-serine dehydratase family.</text>
</comment>
<comment type="cofactor">
    <cofactor evidence="1 11">
        <name>[4Fe-4S] cluster</name>
        <dbReference type="ChEBI" id="CHEBI:49883"/>
    </cofactor>
</comment>
<dbReference type="GO" id="GO:0003941">
    <property type="term" value="F:L-serine ammonia-lyase activity"/>
    <property type="evidence" value="ECO:0007669"/>
    <property type="project" value="UniProtKB-UniRule"/>
</dbReference>
<comment type="caution">
    <text evidence="13">The sequence shown here is derived from an EMBL/GenBank/DDBJ whole genome shotgun (WGS) entry which is preliminary data.</text>
</comment>
<evidence type="ECO:0000256" key="11">
    <source>
        <dbReference type="RuleBase" id="RU366059"/>
    </source>
</evidence>
<organism evidence="13 14">
    <name type="scientific">Agathobacter ruminis</name>
    <dbReference type="NCBI Taxonomy" id="1712665"/>
    <lineage>
        <taxon>Bacteria</taxon>
        <taxon>Bacillati</taxon>
        <taxon>Bacillota</taxon>
        <taxon>Clostridia</taxon>
        <taxon>Lachnospirales</taxon>
        <taxon>Lachnospiraceae</taxon>
        <taxon>Agathobacter</taxon>
    </lineage>
</organism>
<dbReference type="EC" id="4.3.1.17" evidence="11"/>
<keyword evidence="14" id="KW-1185">Reference proteome</keyword>
<dbReference type="RefSeq" id="WP_099386848.1">
    <property type="nucleotide sequence ID" value="NZ_JANSWH010000035.1"/>
</dbReference>
<dbReference type="EMBL" id="PDYG01000128">
    <property type="protein sequence ID" value="PHU36678.1"/>
    <property type="molecule type" value="Genomic_DNA"/>
</dbReference>
<feature type="domain" description="Serine dehydratase-like alpha subunit" evidence="12">
    <location>
        <begin position="16"/>
        <end position="274"/>
    </location>
</feature>
<name>A0A2G3E072_9FIRM</name>
<sequence>MFESVEIICREEADTGVPFWKLVQLDDCKERAISEEASFAAMQQMYQAMKESAQNYDEKRKSNSGLVGGEAAVLRKYLDSGDALVGAFTGRVMELALRVAESNACMKRIVAAPTAGSCGVVPAVFLAAQETKGYSDERMTEALFVAAGVGSVIAARASLSGAEGGCQAEIGAASAMAAAGLAYLQGASGDICANAAALALKNLLGLACDPVAGLVEIPCVKRNVCGAMNAVTSAELALAGIRSAIPADEVFDAMSAIGKEMSYKIRESGLGGIAATPTGQKIKEQL</sequence>
<accession>A0A2G3E072</accession>